<gene>
    <name evidence="1" type="ORF">DA075_11340</name>
</gene>
<dbReference type="PROSITE" id="PS51318">
    <property type="entry name" value="TAT"/>
    <property type="match status" value="1"/>
</dbReference>
<dbReference type="EMBL" id="CP028843">
    <property type="protein sequence ID" value="AWB21438.1"/>
    <property type="molecule type" value="Genomic_DNA"/>
</dbReference>
<dbReference type="KEGG" id="mee:DA075_11340"/>
<evidence type="ECO:0000313" key="2">
    <source>
        <dbReference type="Proteomes" id="UP000244755"/>
    </source>
</evidence>
<dbReference type="RefSeq" id="WP_099953311.1">
    <property type="nucleotide sequence ID" value="NZ_CP028843.1"/>
</dbReference>
<dbReference type="AlphaFoldDB" id="A0A2R4WIS4"/>
<dbReference type="OrthoDB" id="505641at2"/>
<dbReference type="Gene3D" id="2.115.10.10">
    <property type="entry name" value="Tachylectin 2"/>
    <property type="match status" value="1"/>
</dbReference>
<evidence type="ECO:0000313" key="1">
    <source>
        <dbReference type="EMBL" id="AWB21438.1"/>
    </source>
</evidence>
<proteinExistence type="predicted"/>
<reference evidence="1 2" key="1">
    <citation type="submission" date="2018-04" db="EMBL/GenBank/DDBJ databases">
        <title>Methylobacterium sp. PR1016A genome.</title>
        <authorList>
            <person name="Park W."/>
        </authorList>
    </citation>
    <scope>NUCLEOTIDE SEQUENCE [LARGE SCALE GENOMIC DNA]</scope>
    <source>
        <strain evidence="1 2">PR1016A</strain>
    </source>
</reference>
<accession>A0A2R4WIS4</accession>
<dbReference type="InterPro" id="IPR006311">
    <property type="entry name" value="TAT_signal"/>
</dbReference>
<keyword evidence="2" id="KW-1185">Reference proteome</keyword>
<protein>
    <submittedName>
        <fullName evidence="1">Uncharacterized protein</fullName>
    </submittedName>
</protein>
<organism evidence="1 2">
    <name type="scientific">Methylobacterium currus</name>
    <dbReference type="NCBI Taxonomy" id="2051553"/>
    <lineage>
        <taxon>Bacteria</taxon>
        <taxon>Pseudomonadati</taxon>
        <taxon>Pseudomonadota</taxon>
        <taxon>Alphaproteobacteria</taxon>
        <taxon>Hyphomicrobiales</taxon>
        <taxon>Methylobacteriaceae</taxon>
        <taxon>Methylobacterium</taxon>
    </lineage>
</organism>
<sequence length="97" mass="10241">MRTEPPFGQSETGQASTGLSRRKVLLTAMSAAGAAALIDRVNPAMAATSATPIYVIRQNGDMLFYTHAGTSDGSANWPIQAKPIGNGWDFREVMAGI</sequence>
<name>A0A2R4WIS4_9HYPH</name>
<dbReference type="Proteomes" id="UP000244755">
    <property type="component" value="Chromosome 1"/>
</dbReference>